<protein>
    <recommendedName>
        <fullName evidence="6">Beta-lactamase</fullName>
    </recommendedName>
</protein>
<keyword evidence="2" id="KW-0677">Repeat</keyword>
<evidence type="ECO:0000313" key="4">
    <source>
        <dbReference type="EMBL" id="GLK52049.1"/>
    </source>
</evidence>
<keyword evidence="5" id="KW-1185">Reference proteome</keyword>
<reference evidence="4" key="2">
    <citation type="submission" date="2023-01" db="EMBL/GenBank/DDBJ databases">
        <authorList>
            <person name="Sun Q."/>
            <person name="Evtushenko L."/>
        </authorList>
    </citation>
    <scope>NUCLEOTIDE SEQUENCE</scope>
    <source>
        <strain evidence="4">VKM B-1513</strain>
    </source>
</reference>
<evidence type="ECO:0000256" key="1">
    <source>
        <dbReference type="ARBA" id="ARBA00008486"/>
    </source>
</evidence>
<evidence type="ECO:0000313" key="5">
    <source>
        <dbReference type="Proteomes" id="UP001143486"/>
    </source>
</evidence>
<dbReference type="AlphaFoldDB" id="A0A9W6MNM5"/>
<dbReference type="InterPro" id="IPR040239">
    <property type="entry name" value="HcpB-like"/>
</dbReference>
<dbReference type="InterPro" id="IPR006597">
    <property type="entry name" value="Sel1-like"/>
</dbReference>
<name>A0A9W6MNM5_9PROT</name>
<dbReference type="InterPro" id="IPR011990">
    <property type="entry name" value="TPR-like_helical_dom_sf"/>
</dbReference>
<proteinExistence type="inferred from homology"/>
<evidence type="ECO:0008006" key="6">
    <source>
        <dbReference type="Google" id="ProtNLM"/>
    </source>
</evidence>
<evidence type="ECO:0000256" key="2">
    <source>
        <dbReference type="ARBA" id="ARBA00022737"/>
    </source>
</evidence>
<evidence type="ECO:0000256" key="3">
    <source>
        <dbReference type="SAM" id="SignalP"/>
    </source>
</evidence>
<comment type="caution">
    <text evidence="4">The sequence shown here is derived from an EMBL/GenBank/DDBJ whole genome shotgun (WGS) entry which is preliminary data.</text>
</comment>
<reference evidence="4" key="1">
    <citation type="journal article" date="2014" name="Int. J. Syst. Evol. Microbiol.">
        <title>Complete genome sequence of Corynebacterium casei LMG S-19264T (=DSM 44701T), isolated from a smear-ripened cheese.</title>
        <authorList>
            <consortium name="US DOE Joint Genome Institute (JGI-PGF)"/>
            <person name="Walter F."/>
            <person name="Albersmeier A."/>
            <person name="Kalinowski J."/>
            <person name="Ruckert C."/>
        </authorList>
    </citation>
    <scope>NUCLEOTIDE SEQUENCE</scope>
    <source>
        <strain evidence="4">VKM B-1513</strain>
    </source>
</reference>
<dbReference type="Gene3D" id="1.25.40.10">
    <property type="entry name" value="Tetratricopeptide repeat domain"/>
    <property type="match status" value="1"/>
</dbReference>
<dbReference type="RefSeq" id="WP_271186413.1">
    <property type="nucleotide sequence ID" value="NZ_BSFE01000003.1"/>
</dbReference>
<dbReference type="SUPFAM" id="SSF81901">
    <property type="entry name" value="HCP-like"/>
    <property type="match status" value="1"/>
</dbReference>
<sequence length="430" mass="45905">MFRTLVILGLALGFTPAVQAQQSPSQAACAAGDGEACFYTGAEYAQGQGVPENKQRAVDYFLRACNLGVPDGCNTAGYLMSVGEGNLERNVELGVEYMAQACTMGHEDGCSRSLGHFISASSPARNYGRAVATARAGCEAGVRNPCLWGLDWSWDGDSGDHPDMINLENAAWFAERACDRYRDIKGCDVAARVYANPEAATFDPEKGLRYSMIRCDEQQSGGDCRNVAAVYVSIDEYRLGATYYERACSNGHANSCDMARQWQTYFRDQAAYEANMAALNAQIEAPLAQGRYGDAVSAAINTARSRDLAERAILAARQAGRMGDIATNDLYAAALWFSSGPVRQAADAELAARGTGLEGRFGTGTNSPGAADARWRELYGSSAPTYTSSSASSTPPPMASAADISAATRDRYRYAHCVMSGSNTSAQVCQ</sequence>
<dbReference type="PANTHER" id="PTHR13891:SF1">
    <property type="entry name" value="CYTOCHROME C OXIDASE ASSEMBLY FACTOR 7"/>
    <property type="match status" value="1"/>
</dbReference>
<feature type="signal peptide" evidence="3">
    <location>
        <begin position="1"/>
        <end position="20"/>
    </location>
</feature>
<comment type="similarity">
    <text evidence="1">Belongs to the hcp beta-lactamase family.</text>
</comment>
<dbReference type="EMBL" id="BSFE01000003">
    <property type="protein sequence ID" value="GLK52049.1"/>
    <property type="molecule type" value="Genomic_DNA"/>
</dbReference>
<feature type="chain" id="PRO_5040871016" description="Beta-lactamase" evidence="3">
    <location>
        <begin position="21"/>
        <end position="430"/>
    </location>
</feature>
<dbReference type="SMART" id="SM00671">
    <property type="entry name" value="SEL1"/>
    <property type="match status" value="2"/>
</dbReference>
<dbReference type="PANTHER" id="PTHR13891">
    <property type="entry name" value="CYTOCHROME C OXIDASE ASSEMBLY FACTOR 7"/>
    <property type="match status" value="1"/>
</dbReference>
<dbReference type="Proteomes" id="UP001143486">
    <property type="component" value="Unassembled WGS sequence"/>
</dbReference>
<keyword evidence="3" id="KW-0732">Signal</keyword>
<dbReference type="Pfam" id="PF08238">
    <property type="entry name" value="Sel1"/>
    <property type="match status" value="3"/>
</dbReference>
<accession>A0A9W6MNM5</accession>
<organism evidence="4 5">
    <name type="scientific">Maricaulis virginensis</name>
    <dbReference type="NCBI Taxonomy" id="144022"/>
    <lineage>
        <taxon>Bacteria</taxon>
        <taxon>Pseudomonadati</taxon>
        <taxon>Pseudomonadota</taxon>
        <taxon>Alphaproteobacteria</taxon>
        <taxon>Maricaulales</taxon>
        <taxon>Maricaulaceae</taxon>
        <taxon>Maricaulis</taxon>
    </lineage>
</organism>
<gene>
    <name evidence="4" type="ORF">GCM10017621_15570</name>
</gene>